<dbReference type="Gene3D" id="3.20.20.300">
    <property type="entry name" value="Glycoside hydrolase, family 3, N-terminal domain"/>
    <property type="match status" value="1"/>
</dbReference>
<evidence type="ECO:0000259" key="5">
    <source>
        <dbReference type="Pfam" id="PF00933"/>
    </source>
</evidence>
<accession>A0ABQ8ELT1</accession>
<comment type="caution">
    <text evidence="7">The sequence shown here is derived from an EMBL/GenBank/DDBJ whole genome shotgun (WGS) entry which is preliminary data.</text>
</comment>
<dbReference type="InterPro" id="IPR051915">
    <property type="entry name" value="Cellulose_Degrad_GH3"/>
</dbReference>
<evidence type="ECO:0008006" key="9">
    <source>
        <dbReference type="Google" id="ProtNLM"/>
    </source>
</evidence>
<keyword evidence="3 4" id="KW-0326">Glycosidase</keyword>
<comment type="similarity">
    <text evidence="1 4">Belongs to the glycosyl hydrolase 3 family.</text>
</comment>
<feature type="domain" description="Glycoside hydrolase family 3 C-terminal" evidence="6">
    <location>
        <begin position="405"/>
        <end position="600"/>
    </location>
</feature>
<dbReference type="Gene3D" id="3.40.50.1700">
    <property type="entry name" value="Glycoside hydrolase family 3 C-terminal domain"/>
    <property type="match status" value="2"/>
</dbReference>
<protein>
    <recommendedName>
        <fullName evidence="9">Beta-glucosidase</fullName>
    </recommendedName>
</protein>
<proteinExistence type="inferred from homology"/>
<name>A0ABQ8ELT1_BRANA</name>
<reference evidence="7 8" key="1">
    <citation type="submission" date="2021-05" db="EMBL/GenBank/DDBJ databases">
        <title>Genome Assembly of Synthetic Allotetraploid Brassica napus Reveals Homoeologous Exchanges between Subgenomes.</title>
        <authorList>
            <person name="Davis J.T."/>
        </authorList>
    </citation>
    <scope>NUCLEOTIDE SEQUENCE [LARGE SCALE GENOMIC DNA]</scope>
    <source>
        <strain evidence="8">cv. Da-Ae</strain>
        <tissue evidence="7">Seedling</tissue>
    </source>
</reference>
<evidence type="ECO:0000256" key="1">
    <source>
        <dbReference type="ARBA" id="ARBA00005336"/>
    </source>
</evidence>
<dbReference type="InterPro" id="IPR001764">
    <property type="entry name" value="Glyco_hydro_3_N"/>
</dbReference>
<dbReference type="Pfam" id="PF01915">
    <property type="entry name" value="Glyco_hydro_3_C"/>
    <property type="match status" value="2"/>
</dbReference>
<dbReference type="SUPFAM" id="SSF51445">
    <property type="entry name" value="(Trans)glycosidases"/>
    <property type="match status" value="1"/>
</dbReference>
<dbReference type="InterPro" id="IPR036881">
    <property type="entry name" value="Glyco_hydro_3_C_sf"/>
</dbReference>
<dbReference type="PANTHER" id="PTHR30620:SF87">
    <property type="entry name" value="BETA-GLUCOSIDASE"/>
    <property type="match status" value="1"/>
</dbReference>
<dbReference type="InterPro" id="IPR017853">
    <property type="entry name" value="GH"/>
</dbReference>
<keyword evidence="8" id="KW-1185">Reference proteome</keyword>
<gene>
    <name evidence="7" type="ORF">HID58_002269</name>
</gene>
<dbReference type="InterPro" id="IPR036962">
    <property type="entry name" value="Glyco_hydro_3_N_sf"/>
</dbReference>
<dbReference type="EMBL" id="JAGKQM010000001">
    <property type="protein sequence ID" value="KAH0942632.1"/>
    <property type="molecule type" value="Genomic_DNA"/>
</dbReference>
<dbReference type="SUPFAM" id="SSF52279">
    <property type="entry name" value="Beta-D-glucan exohydrolase, C-terminal domain"/>
    <property type="match status" value="2"/>
</dbReference>
<sequence>MYSDGKLCGKVVAKCIATDVNTKKSWLDDSHGFYLTTLWLIQTHFILGFYRHYKFLHRYKNGFGVTGSVLNGGGSWPFEDAMPSDWADMIDGYQNAALASRLGIPIIYGIDAVHGNNNVYGATIFPHNIGLGATRDADLIRRIGAATALEVRAMGAHWAFAPCVAALRNPRWGRSYECYSEDANTICELTTLVSGLQGEPPKEHPNGYPFLAGRNNVVACAKHFVGDGGTENGTNEGNTIVSFEDLERIHLPPYLNCLSQGVSTVMASYSSWNGSKLHSNYFLLTELLKQKLGFKGFIISDWEALDRLSEPFGSNYRNCVKISVNAGIDMVMVPFKYERFIHDLTDLVQSGEVPMARIDDAVERILRVKFVAGLFEHPLTDRSLLGTVGCTEHRELGREAVRKSLVLLKNGKHVDKPFLPLDRNAKRILVTGTHADDLGYQCGGWTKAWFGLSGRITIGTTLLDAIKAIVGDQTEVIYEKYPSEESLASSEGFSYAIVAVGESPYAETLGDNSELIIPFNGSDIVTTVAERIPTLMILFSGRPMVLEPTVLEKTEAVVSAWLPGSEGQGMADVIFGDYDFEGKLPVSWFKRVEQLPLNADADLYDPLFPLSFVGEYPSEESLASSEGFSYAIVAVGESPYAETLGDNSELIIPFNGSDIVTTTEAVVSAWLPGSEGQGMADVIFGDYDFEGKLPVSWFKRVEQLPLNADANL</sequence>
<dbReference type="Proteomes" id="UP000824890">
    <property type="component" value="Unassembled WGS sequence"/>
</dbReference>
<organism evidence="7 8">
    <name type="scientific">Brassica napus</name>
    <name type="common">Rape</name>
    <dbReference type="NCBI Taxonomy" id="3708"/>
    <lineage>
        <taxon>Eukaryota</taxon>
        <taxon>Viridiplantae</taxon>
        <taxon>Streptophyta</taxon>
        <taxon>Embryophyta</taxon>
        <taxon>Tracheophyta</taxon>
        <taxon>Spermatophyta</taxon>
        <taxon>Magnoliopsida</taxon>
        <taxon>eudicotyledons</taxon>
        <taxon>Gunneridae</taxon>
        <taxon>Pentapetalae</taxon>
        <taxon>rosids</taxon>
        <taxon>malvids</taxon>
        <taxon>Brassicales</taxon>
        <taxon>Brassicaceae</taxon>
        <taxon>Brassiceae</taxon>
        <taxon>Brassica</taxon>
    </lineage>
</organism>
<keyword evidence="2 4" id="KW-0378">Hydrolase</keyword>
<dbReference type="PRINTS" id="PR00133">
    <property type="entry name" value="GLHYDRLASE3"/>
</dbReference>
<dbReference type="PROSITE" id="PS00775">
    <property type="entry name" value="GLYCOSYL_HYDROL_F3"/>
    <property type="match status" value="1"/>
</dbReference>
<evidence type="ECO:0000259" key="6">
    <source>
        <dbReference type="Pfam" id="PF01915"/>
    </source>
</evidence>
<feature type="domain" description="Glycoside hydrolase family 3 N-terminal" evidence="5">
    <location>
        <begin position="67"/>
        <end position="368"/>
    </location>
</feature>
<evidence type="ECO:0000256" key="2">
    <source>
        <dbReference type="ARBA" id="ARBA00022801"/>
    </source>
</evidence>
<evidence type="ECO:0000256" key="3">
    <source>
        <dbReference type="ARBA" id="ARBA00023295"/>
    </source>
</evidence>
<evidence type="ECO:0000313" key="8">
    <source>
        <dbReference type="Proteomes" id="UP000824890"/>
    </source>
</evidence>
<feature type="domain" description="Glycoside hydrolase family 3 C-terminal" evidence="6">
    <location>
        <begin position="662"/>
        <end position="706"/>
    </location>
</feature>
<dbReference type="InterPro" id="IPR002772">
    <property type="entry name" value="Glyco_hydro_3_C"/>
</dbReference>
<dbReference type="PANTHER" id="PTHR30620">
    <property type="entry name" value="PERIPLASMIC BETA-GLUCOSIDASE-RELATED"/>
    <property type="match status" value="1"/>
</dbReference>
<evidence type="ECO:0000256" key="4">
    <source>
        <dbReference type="RuleBase" id="RU361161"/>
    </source>
</evidence>
<evidence type="ECO:0000313" key="7">
    <source>
        <dbReference type="EMBL" id="KAH0942632.1"/>
    </source>
</evidence>
<dbReference type="InterPro" id="IPR019800">
    <property type="entry name" value="Glyco_hydro_3_AS"/>
</dbReference>
<dbReference type="Pfam" id="PF00933">
    <property type="entry name" value="Glyco_hydro_3"/>
    <property type="match status" value="1"/>
</dbReference>